<keyword evidence="6" id="KW-0456">Lyase</keyword>
<dbReference type="PANTHER" id="PTHR11920">
    <property type="entry name" value="GUANYLYL CYCLASE"/>
    <property type="match status" value="1"/>
</dbReference>
<dbReference type="GO" id="GO:0004383">
    <property type="term" value="F:guanylate cyclase activity"/>
    <property type="evidence" value="ECO:0007669"/>
    <property type="project" value="TreeGrafter"/>
</dbReference>
<evidence type="ECO:0000259" key="7">
    <source>
        <dbReference type="PROSITE" id="PS50125"/>
    </source>
</evidence>
<evidence type="ECO:0000256" key="1">
    <source>
        <dbReference type="ARBA" id="ARBA00004370"/>
    </source>
</evidence>
<dbReference type="SUPFAM" id="SSF55073">
    <property type="entry name" value="Nucleotide cyclase"/>
    <property type="match status" value="1"/>
</dbReference>
<evidence type="ECO:0000256" key="5">
    <source>
        <dbReference type="ARBA" id="ARBA00023136"/>
    </source>
</evidence>
<keyword evidence="9" id="KW-1185">Reference proteome</keyword>
<evidence type="ECO:0000313" key="8">
    <source>
        <dbReference type="EMBL" id="GFH07033.1"/>
    </source>
</evidence>
<organism evidence="8 9">
    <name type="scientific">Haematococcus lacustris</name>
    <name type="common">Green alga</name>
    <name type="synonym">Haematococcus pluvialis</name>
    <dbReference type="NCBI Taxonomy" id="44745"/>
    <lineage>
        <taxon>Eukaryota</taxon>
        <taxon>Viridiplantae</taxon>
        <taxon>Chlorophyta</taxon>
        <taxon>core chlorophytes</taxon>
        <taxon>Chlorophyceae</taxon>
        <taxon>CS clade</taxon>
        <taxon>Chlamydomonadales</taxon>
        <taxon>Haematococcaceae</taxon>
        <taxon>Haematococcus</taxon>
    </lineage>
</organism>
<dbReference type="PANTHER" id="PTHR11920:SF335">
    <property type="entry name" value="GUANYLATE CYCLASE"/>
    <property type="match status" value="1"/>
</dbReference>
<keyword evidence="2" id="KW-0812">Transmembrane</keyword>
<comment type="subcellular location">
    <subcellularLocation>
        <location evidence="1">Membrane</location>
    </subcellularLocation>
</comment>
<feature type="domain" description="Guanylate cyclase" evidence="7">
    <location>
        <begin position="58"/>
        <end position="207"/>
    </location>
</feature>
<dbReference type="AlphaFoldDB" id="A0A699YAE6"/>
<dbReference type="SMART" id="SM00044">
    <property type="entry name" value="CYCc"/>
    <property type="match status" value="1"/>
</dbReference>
<dbReference type="GO" id="GO:0007168">
    <property type="term" value="P:receptor guanylyl cyclase signaling pathway"/>
    <property type="evidence" value="ECO:0007669"/>
    <property type="project" value="TreeGrafter"/>
</dbReference>
<proteinExistence type="predicted"/>
<comment type="caution">
    <text evidence="8">The sequence shown here is derived from an EMBL/GenBank/DDBJ whole genome shotgun (WGS) entry which is preliminary data.</text>
</comment>
<dbReference type="PROSITE" id="PS50125">
    <property type="entry name" value="GUANYLATE_CYCLASE_2"/>
    <property type="match status" value="1"/>
</dbReference>
<keyword evidence="4" id="KW-1133">Transmembrane helix</keyword>
<evidence type="ECO:0000256" key="3">
    <source>
        <dbReference type="ARBA" id="ARBA00022741"/>
    </source>
</evidence>
<protein>
    <submittedName>
        <fullName evidence="8">Guanylate cyclase domain-containing protein</fullName>
    </submittedName>
</protein>
<dbReference type="GO" id="GO:0035556">
    <property type="term" value="P:intracellular signal transduction"/>
    <property type="evidence" value="ECO:0007669"/>
    <property type="project" value="InterPro"/>
</dbReference>
<dbReference type="InterPro" id="IPR050401">
    <property type="entry name" value="Cyclic_nucleotide_synthase"/>
</dbReference>
<dbReference type="EMBL" id="BLLF01000070">
    <property type="protein sequence ID" value="GFH07033.1"/>
    <property type="molecule type" value="Genomic_DNA"/>
</dbReference>
<dbReference type="GO" id="GO:0001653">
    <property type="term" value="F:peptide receptor activity"/>
    <property type="evidence" value="ECO:0007669"/>
    <property type="project" value="TreeGrafter"/>
</dbReference>
<dbReference type="Proteomes" id="UP000485058">
    <property type="component" value="Unassembled WGS sequence"/>
</dbReference>
<dbReference type="InterPro" id="IPR029787">
    <property type="entry name" value="Nucleotide_cyclase"/>
</dbReference>
<evidence type="ECO:0000256" key="4">
    <source>
        <dbReference type="ARBA" id="ARBA00022989"/>
    </source>
</evidence>
<dbReference type="Gene3D" id="3.30.70.1230">
    <property type="entry name" value="Nucleotide cyclase"/>
    <property type="match status" value="1"/>
</dbReference>
<evidence type="ECO:0000256" key="6">
    <source>
        <dbReference type="ARBA" id="ARBA00023239"/>
    </source>
</evidence>
<evidence type="ECO:0000256" key="2">
    <source>
        <dbReference type="ARBA" id="ARBA00022692"/>
    </source>
</evidence>
<dbReference type="Pfam" id="PF00211">
    <property type="entry name" value="Guanylate_cyc"/>
    <property type="match status" value="1"/>
</dbReference>
<accession>A0A699YAE6</accession>
<keyword evidence="5" id="KW-0472">Membrane</keyword>
<reference evidence="8 9" key="1">
    <citation type="submission" date="2020-02" db="EMBL/GenBank/DDBJ databases">
        <title>Draft genome sequence of Haematococcus lacustris strain NIES-144.</title>
        <authorList>
            <person name="Morimoto D."/>
            <person name="Nakagawa S."/>
            <person name="Yoshida T."/>
            <person name="Sawayama S."/>
        </authorList>
    </citation>
    <scope>NUCLEOTIDE SEQUENCE [LARGE SCALE GENOMIC DNA]</scope>
    <source>
        <strain evidence="8 9">NIES-144</strain>
    </source>
</reference>
<gene>
    <name evidence="8" type="ORF">HaLaN_01775</name>
</gene>
<sequence length="207" mass="22404">METEKLLADLAEAQLRTASTIFPRHVVEFMTTRALKGGTSSTSPQEVAQLARQHKDVTLLFMDIVGFTSMAKEVAPETVMVFLNTLFGVFDLLVDVHGVMKVETAGDCYIVAGGILSFDRKKEANGSEPSLSSCSQELGQEFAEVLEHHDPADSAARVMAFAKDMMASSKQVKMPHNDEPVCIRIGLHTGDCVSGLIGTKAPKYAVL</sequence>
<dbReference type="CDD" id="cd07302">
    <property type="entry name" value="CHD"/>
    <property type="match status" value="1"/>
</dbReference>
<dbReference type="GO" id="GO:0004016">
    <property type="term" value="F:adenylate cyclase activity"/>
    <property type="evidence" value="ECO:0007669"/>
    <property type="project" value="TreeGrafter"/>
</dbReference>
<name>A0A699YAE6_HAELA</name>
<keyword evidence="3" id="KW-0547">Nucleotide-binding</keyword>
<dbReference type="GO" id="GO:0000166">
    <property type="term" value="F:nucleotide binding"/>
    <property type="evidence" value="ECO:0007669"/>
    <property type="project" value="UniProtKB-KW"/>
</dbReference>
<evidence type="ECO:0000313" key="9">
    <source>
        <dbReference type="Proteomes" id="UP000485058"/>
    </source>
</evidence>
<dbReference type="GO" id="GO:0005886">
    <property type="term" value="C:plasma membrane"/>
    <property type="evidence" value="ECO:0007669"/>
    <property type="project" value="TreeGrafter"/>
</dbReference>
<dbReference type="InterPro" id="IPR001054">
    <property type="entry name" value="A/G_cyclase"/>
</dbReference>